<sequence>MKRYLKLTLVLSCILLCTSCVELNTNYDTFYINTDLEDVLETPTDADIKNLLSEPSVCTYVTLEDKKLFVPVNYRAIESGVGKYRVKVGDLMITEEVNNYNPIRFFNNQQDLRADGLRNTFLFFIPSKDSLAITKEKLIKQRDRVDYADSTSIISGLELIHFKYNKLKKGFDLFHSQKIPGLDKDITTTELLYENIDILRMAKHLNDENQKELNWEKLHNVVPVHFPRYFNSLIDTVVAYTKQQPNNYRYTYDPNDLFFEFSIVKDSSLVTLLKDLKETPIKEEINIKNKYAKESLRVLKDHASYRSNYIEILYTEDENTFFMNDGFDGHILSFLPGKELLFVLDNDNPKYYNNEIYYKYFKEVLLPKL</sequence>
<dbReference type="AlphaFoldDB" id="A0A1K1MW43"/>
<dbReference type="Proteomes" id="UP000183257">
    <property type="component" value="Unassembled WGS sequence"/>
</dbReference>
<evidence type="ECO:0000313" key="3">
    <source>
        <dbReference type="Proteomes" id="UP000183257"/>
    </source>
</evidence>
<dbReference type="EMBL" id="FPIY01000001">
    <property type="protein sequence ID" value="SFW26198.1"/>
    <property type="molecule type" value="Genomic_DNA"/>
</dbReference>
<reference evidence="3" key="1">
    <citation type="submission" date="2016-11" db="EMBL/GenBank/DDBJ databases">
        <authorList>
            <person name="Varghese N."/>
            <person name="Submissions S."/>
        </authorList>
    </citation>
    <scope>NUCLEOTIDE SEQUENCE [LARGE SCALE GENOMIC DNA]</scope>
    <source>
        <strain evidence="3">DSM 24786</strain>
    </source>
</reference>
<feature type="signal peptide" evidence="1">
    <location>
        <begin position="1"/>
        <end position="22"/>
    </location>
</feature>
<name>A0A1K1MW43_9FLAO</name>
<evidence type="ECO:0000313" key="2">
    <source>
        <dbReference type="EMBL" id="SFW26198.1"/>
    </source>
</evidence>
<feature type="chain" id="PRO_5012769318" evidence="1">
    <location>
        <begin position="23"/>
        <end position="369"/>
    </location>
</feature>
<keyword evidence="1" id="KW-0732">Signal</keyword>
<gene>
    <name evidence="2" type="ORF">SAMN05660313_00875</name>
</gene>
<keyword evidence="3" id="KW-1185">Reference proteome</keyword>
<dbReference type="OrthoDB" id="1411361at2"/>
<dbReference type="RefSeq" id="WP_072302522.1">
    <property type="nucleotide sequence ID" value="NZ_FPIY01000001.1"/>
</dbReference>
<protein>
    <submittedName>
        <fullName evidence="2">Uncharacterized protein</fullName>
    </submittedName>
</protein>
<organism evidence="2 3">
    <name type="scientific">Cellulophaga fucicola</name>
    <dbReference type="NCBI Taxonomy" id="76595"/>
    <lineage>
        <taxon>Bacteria</taxon>
        <taxon>Pseudomonadati</taxon>
        <taxon>Bacteroidota</taxon>
        <taxon>Flavobacteriia</taxon>
        <taxon>Flavobacteriales</taxon>
        <taxon>Flavobacteriaceae</taxon>
        <taxon>Cellulophaga</taxon>
    </lineage>
</organism>
<evidence type="ECO:0000256" key="1">
    <source>
        <dbReference type="SAM" id="SignalP"/>
    </source>
</evidence>
<dbReference type="STRING" id="76595.SAMN05660313_00875"/>
<proteinExistence type="predicted"/>
<accession>A0A1K1MW43</accession>